<comment type="subcellular location">
    <subcellularLocation>
        <location evidence="6">Cytoplasm</location>
    </subcellularLocation>
</comment>
<dbReference type="OrthoDB" id="9807403at2"/>
<dbReference type="PANTHER" id="PTHR43033:SF1">
    <property type="entry name" value="TRNA(ILE)-LYSIDINE SYNTHASE-RELATED"/>
    <property type="match status" value="1"/>
</dbReference>
<dbReference type="GO" id="GO:0032267">
    <property type="term" value="F:tRNA(Ile)-lysidine synthase activity"/>
    <property type="evidence" value="ECO:0007669"/>
    <property type="project" value="UniProtKB-EC"/>
</dbReference>
<dbReference type="EMBL" id="VHJK01000001">
    <property type="protein sequence ID" value="TRD10843.1"/>
    <property type="molecule type" value="Genomic_DNA"/>
</dbReference>
<name>A0A547P9M8_9SPHN</name>
<dbReference type="InterPro" id="IPR011063">
    <property type="entry name" value="TilS/TtcA_N"/>
</dbReference>
<dbReference type="GO" id="GO:0006400">
    <property type="term" value="P:tRNA modification"/>
    <property type="evidence" value="ECO:0007669"/>
    <property type="project" value="UniProtKB-UniRule"/>
</dbReference>
<evidence type="ECO:0000313" key="9">
    <source>
        <dbReference type="Proteomes" id="UP000316343"/>
    </source>
</evidence>
<comment type="catalytic activity">
    <reaction evidence="5 6">
        <text>cytidine(34) in tRNA(Ile2) + L-lysine + ATP = lysidine(34) in tRNA(Ile2) + AMP + diphosphate + H(+)</text>
        <dbReference type="Rhea" id="RHEA:43744"/>
        <dbReference type="Rhea" id="RHEA-COMP:10625"/>
        <dbReference type="Rhea" id="RHEA-COMP:10670"/>
        <dbReference type="ChEBI" id="CHEBI:15378"/>
        <dbReference type="ChEBI" id="CHEBI:30616"/>
        <dbReference type="ChEBI" id="CHEBI:32551"/>
        <dbReference type="ChEBI" id="CHEBI:33019"/>
        <dbReference type="ChEBI" id="CHEBI:82748"/>
        <dbReference type="ChEBI" id="CHEBI:83665"/>
        <dbReference type="ChEBI" id="CHEBI:456215"/>
        <dbReference type="EC" id="6.3.4.19"/>
    </reaction>
</comment>
<dbReference type="Proteomes" id="UP000316343">
    <property type="component" value="Unassembled WGS sequence"/>
</dbReference>
<evidence type="ECO:0000256" key="6">
    <source>
        <dbReference type="HAMAP-Rule" id="MF_01161"/>
    </source>
</evidence>
<accession>A0A547P9M8</accession>
<dbReference type="Pfam" id="PF01171">
    <property type="entry name" value="ATP_bind_3"/>
    <property type="match status" value="1"/>
</dbReference>
<protein>
    <recommendedName>
        <fullName evidence="6">tRNA(Ile)-lysidine synthase</fullName>
        <ecNumber evidence="6">6.3.4.19</ecNumber>
    </recommendedName>
    <alternativeName>
        <fullName evidence="6">tRNA(Ile)-2-lysyl-cytidine synthase</fullName>
    </alternativeName>
    <alternativeName>
        <fullName evidence="6">tRNA(Ile)-lysidine synthetase</fullName>
    </alternativeName>
</protein>
<feature type="binding site" evidence="6">
    <location>
        <begin position="16"/>
        <end position="21"/>
    </location>
    <ligand>
        <name>ATP</name>
        <dbReference type="ChEBI" id="CHEBI:30616"/>
    </ligand>
</feature>
<sequence>MDRFGFADTRLGLAVSGGPDSLALLLLAHAACGSERIAAATVDHALRAESAAEAEFVAEICRRLGVDHAILKVKVEPGNVQAEARTARYLALGQWHDDARAAVLMTAHHADDQAETILMRLNRGSGVPGLAAIRSTAEIPGWGGTLARPLLRWSKRELESVVSSAQIEPVRDPSNSDEQFDRARVRRFLSDQDWLDTQALAASAEHIEDAWRAIEWFAAEDWETHVVPDSDETGRGFRYYANVPRAIAIETICRVIGELGGDAARGDAGRAFDRLWRGDNASLAGVLIVPGIEQIAQTGVTMRVWRFSPEPPRAAQ</sequence>
<organism evidence="8 9">
    <name type="scientific">Erythrobacter insulae</name>
    <dbReference type="NCBI Taxonomy" id="2584124"/>
    <lineage>
        <taxon>Bacteria</taxon>
        <taxon>Pseudomonadati</taxon>
        <taxon>Pseudomonadota</taxon>
        <taxon>Alphaproteobacteria</taxon>
        <taxon>Sphingomonadales</taxon>
        <taxon>Erythrobacteraceae</taxon>
        <taxon>Erythrobacter/Porphyrobacter group</taxon>
        <taxon>Erythrobacter</taxon>
    </lineage>
</organism>
<evidence type="ECO:0000256" key="4">
    <source>
        <dbReference type="ARBA" id="ARBA00022840"/>
    </source>
</evidence>
<evidence type="ECO:0000256" key="3">
    <source>
        <dbReference type="ARBA" id="ARBA00022741"/>
    </source>
</evidence>
<dbReference type="GO" id="GO:0005524">
    <property type="term" value="F:ATP binding"/>
    <property type="evidence" value="ECO:0007669"/>
    <property type="project" value="UniProtKB-UniRule"/>
</dbReference>
<dbReference type="InterPro" id="IPR014729">
    <property type="entry name" value="Rossmann-like_a/b/a_fold"/>
</dbReference>
<dbReference type="CDD" id="cd01992">
    <property type="entry name" value="TilS_N"/>
    <property type="match status" value="1"/>
</dbReference>
<evidence type="ECO:0000256" key="5">
    <source>
        <dbReference type="ARBA" id="ARBA00048539"/>
    </source>
</evidence>
<keyword evidence="9" id="KW-1185">Reference proteome</keyword>
<comment type="domain">
    <text evidence="6">The N-terminal region contains the highly conserved SGGXDS motif, predicted to be a P-loop motif involved in ATP binding.</text>
</comment>
<evidence type="ECO:0000256" key="2">
    <source>
        <dbReference type="ARBA" id="ARBA00022694"/>
    </source>
</evidence>
<dbReference type="EC" id="6.3.4.19" evidence="6"/>
<dbReference type="HAMAP" id="MF_01161">
    <property type="entry name" value="tRNA_Ile_lys_synt"/>
    <property type="match status" value="1"/>
</dbReference>
<comment type="function">
    <text evidence="6">Ligates lysine onto the cytidine present at position 34 of the AUA codon-specific tRNA(Ile) that contains the anticodon CAU, in an ATP-dependent manner. Cytidine is converted to lysidine, thus changing the amino acid specificity of the tRNA from methionine to isoleucine.</text>
</comment>
<evidence type="ECO:0000256" key="1">
    <source>
        <dbReference type="ARBA" id="ARBA00022598"/>
    </source>
</evidence>
<dbReference type="NCBIfam" id="TIGR02432">
    <property type="entry name" value="lysidine_TilS_N"/>
    <property type="match status" value="1"/>
</dbReference>
<comment type="similarity">
    <text evidence="6">Belongs to the tRNA(Ile)-lysidine synthase family.</text>
</comment>
<evidence type="ECO:0000313" key="8">
    <source>
        <dbReference type="EMBL" id="TRD10843.1"/>
    </source>
</evidence>
<comment type="caution">
    <text evidence="8">The sequence shown here is derived from an EMBL/GenBank/DDBJ whole genome shotgun (WGS) entry which is preliminary data.</text>
</comment>
<keyword evidence="1 6" id="KW-0436">Ligase</keyword>
<gene>
    <name evidence="6 8" type="primary">tilS</name>
    <name evidence="8" type="ORF">FGU71_02485</name>
</gene>
<keyword evidence="2 6" id="KW-0819">tRNA processing</keyword>
<proteinExistence type="inferred from homology"/>
<evidence type="ECO:0000259" key="7">
    <source>
        <dbReference type="Pfam" id="PF01171"/>
    </source>
</evidence>
<keyword evidence="6" id="KW-0963">Cytoplasm</keyword>
<reference evidence="8 9" key="1">
    <citation type="submission" date="2019-06" db="EMBL/GenBank/DDBJ databases">
        <title>Erythrobacter insulae sp. nov., isolated from a tidal flat.</title>
        <authorList>
            <person name="Yoon J.-H."/>
        </authorList>
    </citation>
    <scope>NUCLEOTIDE SEQUENCE [LARGE SCALE GENOMIC DNA]</scope>
    <source>
        <strain evidence="8 9">JBTF-M21</strain>
    </source>
</reference>
<feature type="domain" description="tRNA(Ile)-lysidine/2-thiocytidine synthase N-terminal" evidence="7">
    <location>
        <begin position="12"/>
        <end position="187"/>
    </location>
</feature>
<dbReference type="InterPro" id="IPR012094">
    <property type="entry name" value="tRNA_Ile_lys_synt"/>
</dbReference>
<dbReference type="InterPro" id="IPR012795">
    <property type="entry name" value="tRNA_Ile_lys_synt_N"/>
</dbReference>
<dbReference type="GO" id="GO:0005737">
    <property type="term" value="C:cytoplasm"/>
    <property type="evidence" value="ECO:0007669"/>
    <property type="project" value="UniProtKB-SubCell"/>
</dbReference>
<dbReference type="PANTHER" id="PTHR43033">
    <property type="entry name" value="TRNA(ILE)-LYSIDINE SYNTHASE-RELATED"/>
    <property type="match status" value="1"/>
</dbReference>
<dbReference type="Gene3D" id="3.40.50.620">
    <property type="entry name" value="HUPs"/>
    <property type="match status" value="1"/>
</dbReference>
<keyword evidence="3 6" id="KW-0547">Nucleotide-binding</keyword>
<keyword evidence="4 6" id="KW-0067">ATP-binding</keyword>
<dbReference type="SUPFAM" id="SSF52402">
    <property type="entry name" value="Adenine nucleotide alpha hydrolases-like"/>
    <property type="match status" value="1"/>
</dbReference>
<dbReference type="AlphaFoldDB" id="A0A547P9M8"/>